<accession>A0A550CPW1</accession>
<evidence type="ECO:0000256" key="3">
    <source>
        <dbReference type="PROSITE-ProRule" id="PRU00221"/>
    </source>
</evidence>
<feature type="compositionally biased region" description="Polar residues" evidence="4">
    <location>
        <begin position="124"/>
        <end position="133"/>
    </location>
</feature>
<dbReference type="InterPro" id="IPR001680">
    <property type="entry name" value="WD40_rpt"/>
</dbReference>
<dbReference type="Gene3D" id="1.20.1280.50">
    <property type="match status" value="1"/>
</dbReference>
<reference evidence="6 7" key="1">
    <citation type="journal article" date="2019" name="New Phytol.">
        <title>Comparative genomics reveals unique wood-decay strategies and fruiting body development in the Schizophyllaceae.</title>
        <authorList>
            <person name="Almasi E."/>
            <person name="Sahu N."/>
            <person name="Krizsan K."/>
            <person name="Balint B."/>
            <person name="Kovacs G.M."/>
            <person name="Kiss B."/>
            <person name="Cseklye J."/>
            <person name="Drula E."/>
            <person name="Henrissat B."/>
            <person name="Nagy I."/>
            <person name="Chovatia M."/>
            <person name="Adam C."/>
            <person name="LaButti K."/>
            <person name="Lipzen A."/>
            <person name="Riley R."/>
            <person name="Grigoriev I.V."/>
            <person name="Nagy L.G."/>
        </authorList>
    </citation>
    <scope>NUCLEOTIDE SEQUENCE [LARGE SCALE GENOMIC DNA]</scope>
    <source>
        <strain evidence="6 7">NL-1724</strain>
    </source>
</reference>
<dbReference type="SUPFAM" id="SSF81383">
    <property type="entry name" value="F-box domain"/>
    <property type="match status" value="1"/>
</dbReference>
<evidence type="ECO:0000256" key="4">
    <source>
        <dbReference type="SAM" id="MobiDB-lite"/>
    </source>
</evidence>
<dbReference type="InterPro" id="IPR019775">
    <property type="entry name" value="WD40_repeat_CS"/>
</dbReference>
<proteinExistence type="predicted"/>
<evidence type="ECO:0000313" key="7">
    <source>
        <dbReference type="Proteomes" id="UP000320762"/>
    </source>
</evidence>
<feature type="repeat" description="WD" evidence="3">
    <location>
        <begin position="575"/>
        <end position="614"/>
    </location>
</feature>
<dbReference type="PANTHER" id="PTHR22847">
    <property type="entry name" value="WD40 REPEAT PROTEIN"/>
    <property type="match status" value="1"/>
</dbReference>
<keyword evidence="1 3" id="KW-0853">WD repeat</keyword>
<feature type="repeat" description="WD" evidence="3">
    <location>
        <begin position="535"/>
        <end position="574"/>
    </location>
</feature>
<gene>
    <name evidence="6" type="ORF">BD626DRAFT_484007</name>
</gene>
<dbReference type="InterPro" id="IPR036322">
    <property type="entry name" value="WD40_repeat_dom_sf"/>
</dbReference>
<dbReference type="SUPFAM" id="SSF50978">
    <property type="entry name" value="WD40 repeat-like"/>
    <property type="match status" value="1"/>
</dbReference>
<feature type="region of interest" description="Disordered" evidence="4">
    <location>
        <begin position="37"/>
        <end position="77"/>
    </location>
</feature>
<evidence type="ECO:0000256" key="1">
    <source>
        <dbReference type="ARBA" id="ARBA00022574"/>
    </source>
</evidence>
<evidence type="ECO:0000256" key="2">
    <source>
        <dbReference type="ARBA" id="ARBA00022737"/>
    </source>
</evidence>
<dbReference type="PROSITE" id="PS00678">
    <property type="entry name" value="WD_REPEATS_1"/>
    <property type="match status" value="2"/>
</dbReference>
<dbReference type="SMART" id="SM00320">
    <property type="entry name" value="WD40"/>
    <property type="match status" value="7"/>
</dbReference>
<protein>
    <submittedName>
        <fullName evidence="6">WD40-repeat-containing domain protein</fullName>
    </submittedName>
</protein>
<name>A0A550CPW1_9AGAR</name>
<dbReference type="Gene3D" id="2.130.10.10">
    <property type="entry name" value="YVTN repeat-like/Quinoprotein amine dehydrogenase"/>
    <property type="match status" value="2"/>
</dbReference>
<keyword evidence="7" id="KW-1185">Reference proteome</keyword>
<feature type="repeat" description="WD" evidence="3">
    <location>
        <begin position="371"/>
        <end position="412"/>
    </location>
</feature>
<dbReference type="InterPro" id="IPR020472">
    <property type="entry name" value="WD40_PAC1"/>
</dbReference>
<dbReference type="OrthoDB" id="19711at2759"/>
<comment type="caution">
    <text evidence="6">The sequence shown here is derived from an EMBL/GenBank/DDBJ whole genome shotgun (WGS) entry which is preliminary data.</text>
</comment>
<evidence type="ECO:0000313" key="6">
    <source>
        <dbReference type="EMBL" id="TRM66841.1"/>
    </source>
</evidence>
<evidence type="ECO:0000259" key="5">
    <source>
        <dbReference type="Pfam" id="PF12937"/>
    </source>
</evidence>
<sequence>MADFASSSSSSAAASARPSSLYSYSLIDYTDDADVFGPHVRSASTPPRRSAYPPSSSSSFVWPETPPNPRNNSEEYWSSPYARNTAYSLLNGYNIPNVNINIKGILPRIWEAILNSPSKLRGGSVSNASSPTLVTPARPRPSPSQTTGRSFSTFNRSTLSVFRGRGSPTSTLSRASTRYHTPATSRASLLEGFTDPDEPLVGDFPVLIDSGPDFPSDSDIEDEACFCFVAKEDTSPLPSDANGYGYDVGRGTGRDDIRCVIGLNIVSLLPPELGVYILSFLIPSHPDDDTGGHRYGLFDLLPCTLVCHTWYDLVQDNEIWYKAYVNWWGIRRKTSRSTSTDWKQLFIRRARLEKRWQRDGRDFAGPTLTHLQSHTDSVYTAEFALEWGLLVSGSRDRTIRIWDMHARTGRESCLALLRNSGGDDSGHTGSVLCLKFEVMPDWAGATPDRQRFFMVSGSSDCTICVWDFTVEGLSPGRRRRVTQSRLLRTLRGHSGGVLDLRLYDSADGRQWIVSCSKDASIRVWSRSTYEEVRVMRGHDGPVNAIGVWSHRVVSASGDGKMILWDIDTGNRLRTFDGHDRGLACIEFKEDLILTGSNDCTIKVWCARTGRCMGSLEGHRALVRALAFEVYPAARGGGDGARRVKGRVVSASYDRCVRVWDLDVDVDAASGNPRASPGSRAENAPAPAGALVREFKQCHTSHIFDVRFDASRIVTTSHDQKIAILDFSRGLQDVCLL</sequence>
<dbReference type="PROSITE" id="PS50294">
    <property type="entry name" value="WD_REPEATS_REGION"/>
    <property type="match status" value="2"/>
</dbReference>
<dbReference type="InterPro" id="IPR036047">
    <property type="entry name" value="F-box-like_dom_sf"/>
</dbReference>
<dbReference type="InterPro" id="IPR015943">
    <property type="entry name" value="WD40/YVTN_repeat-like_dom_sf"/>
</dbReference>
<dbReference type="Pfam" id="PF00400">
    <property type="entry name" value="WD40"/>
    <property type="match status" value="6"/>
</dbReference>
<dbReference type="CDD" id="cd00200">
    <property type="entry name" value="WD40"/>
    <property type="match status" value="1"/>
</dbReference>
<dbReference type="Pfam" id="PF12937">
    <property type="entry name" value="F-box-like"/>
    <property type="match status" value="1"/>
</dbReference>
<dbReference type="EMBL" id="VDMD01000003">
    <property type="protein sequence ID" value="TRM66841.1"/>
    <property type="molecule type" value="Genomic_DNA"/>
</dbReference>
<dbReference type="PRINTS" id="PR00320">
    <property type="entry name" value="GPROTEINBRPT"/>
</dbReference>
<dbReference type="AlphaFoldDB" id="A0A550CPW1"/>
<dbReference type="GO" id="GO:1990234">
    <property type="term" value="C:transferase complex"/>
    <property type="evidence" value="ECO:0007669"/>
    <property type="project" value="UniProtKB-ARBA"/>
</dbReference>
<dbReference type="PROSITE" id="PS50082">
    <property type="entry name" value="WD_REPEATS_2"/>
    <property type="match status" value="4"/>
</dbReference>
<dbReference type="STRING" id="97359.A0A550CPW1"/>
<dbReference type="Proteomes" id="UP000320762">
    <property type="component" value="Unassembled WGS sequence"/>
</dbReference>
<organism evidence="6 7">
    <name type="scientific">Schizophyllum amplum</name>
    <dbReference type="NCBI Taxonomy" id="97359"/>
    <lineage>
        <taxon>Eukaryota</taxon>
        <taxon>Fungi</taxon>
        <taxon>Dikarya</taxon>
        <taxon>Basidiomycota</taxon>
        <taxon>Agaricomycotina</taxon>
        <taxon>Agaricomycetes</taxon>
        <taxon>Agaricomycetidae</taxon>
        <taxon>Agaricales</taxon>
        <taxon>Schizophyllaceae</taxon>
        <taxon>Schizophyllum</taxon>
    </lineage>
</organism>
<dbReference type="InterPro" id="IPR001810">
    <property type="entry name" value="F-box_dom"/>
</dbReference>
<feature type="compositionally biased region" description="Low complexity" evidence="4">
    <location>
        <begin position="41"/>
        <end position="59"/>
    </location>
</feature>
<dbReference type="PANTHER" id="PTHR22847:SF637">
    <property type="entry name" value="WD REPEAT DOMAIN 5B"/>
    <property type="match status" value="1"/>
</dbReference>
<feature type="region of interest" description="Disordered" evidence="4">
    <location>
        <begin position="120"/>
        <end position="151"/>
    </location>
</feature>
<feature type="repeat" description="WD" evidence="3">
    <location>
        <begin position="490"/>
        <end position="534"/>
    </location>
</feature>
<feature type="domain" description="F-box" evidence="5">
    <location>
        <begin position="267"/>
        <end position="324"/>
    </location>
</feature>
<keyword evidence="2" id="KW-0677">Repeat</keyword>